<evidence type="ECO:0000313" key="1">
    <source>
        <dbReference type="EMBL" id="BAL58606.1"/>
    </source>
</evidence>
<reference evidence="1" key="1">
    <citation type="journal article" date="2005" name="Environ. Microbiol.">
        <title>Genetic and functional properties of uncultivated thermophilic crenarchaeotes from a subsurface gold mine as revealed by analysis of genome fragments.</title>
        <authorList>
            <person name="Nunoura T."/>
            <person name="Hirayama H."/>
            <person name="Takami H."/>
            <person name="Oida H."/>
            <person name="Nishi S."/>
            <person name="Shimamura S."/>
            <person name="Suzuki Y."/>
            <person name="Inagaki F."/>
            <person name="Takai K."/>
            <person name="Nealson K.H."/>
            <person name="Horikoshi K."/>
        </authorList>
    </citation>
    <scope>NUCLEOTIDE SEQUENCE</scope>
</reference>
<accession>H5SR89</accession>
<dbReference type="InterPro" id="IPR014845">
    <property type="entry name" value="GYD/TTHA1554"/>
</dbReference>
<dbReference type="AlphaFoldDB" id="H5SR89"/>
<reference evidence="1" key="2">
    <citation type="journal article" date="2012" name="PLoS ONE">
        <title>A Deeply Branching Thermophilic Bacterium with an Ancient Acetyl-CoA Pathway Dominates a Subsurface Ecosystem.</title>
        <authorList>
            <person name="Takami H."/>
            <person name="Noguchi H."/>
            <person name="Takaki Y."/>
            <person name="Uchiyama I."/>
            <person name="Toyoda A."/>
            <person name="Nishi S."/>
            <person name="Chee G.-J."/>
            <person name="Arai W."/>
            <person name="Nunoura T."/>
            <person name="Itoh T."/>
            <person name="Hattori M."/>
            <person name="Takai K."/>
        </authorList>
    </citation>
    <scope>NUCLEOTIDE SEQUENCE</scope>
</reference>
<dbReference type="Pfam" id="PF08734">
    <property type="entry name" value="GYD"/>
    <property type="match status" value="1"/>
</dbReference>
<sequence length="94" mass="10332">MPTYILLSSLTDEGAQAVKKRPGRIKEVNREIERMGCTILSQYAVLGPYDFVTILEAPDNKTVLKVSLELGARGSVKIQTLAAIPIDEFIKGLK</sequence>
<gene>
    <name evidence="1" type="ORF">HGMM_OP2C156</name>
</gene>
<proteinExistence type="predicted"/>
<organism evidence="1">
    <name type="scientific">Acetithermum autotrophicum</name>
    <dbReference type="NCBI Taxonomy" id="1446466"/>
    <lineage>
        <taxon>Bacteria</taxon>
        <taxon>Candidatus Bipolaricaulota</taxon>
        <taxon>Candidatus Acetithermum</taxon>
    </lineage>
</organism>
<dbReference type="EMBL" id="AP011801">
    <property type="protein sequence ID" value="BAL58606.1"/>
    <property type="molecule type" value="Genomic_DNA"/>
</dbReference>
<protein>
    <submittedName>
        <fullName evidence="1">GYD domain superfamily</fullName>
    </submittedName>
</protein>
<name>H5SR89_ACEAU</name>